<feature type="DNA-binding region" description="H-T-H motif" evidence="4">
    <location>
        <begin position="48"/>
        <end position="67"/>
    </location>
</feature>
<evidence type="ECO:0000256" key="4">
    <source>
        <dbReference type="PROSITE-ProRule" id="PRU00335"/>
    </source>
</evidence>
<dbReference type="InterPro" id="IPR050109">
    <property type="entry name" value="HTH-type_TetR-like_transc_reg"/>
</dbReference>
<dbReference type="PANTHER" id="PTHR30055:SF234">
    <property type="entry name" value="HTH-TYPE TRANSCRIPTIONAL REGULATOR BETI"/>
    <property type="match status" value="1"/>
</dbReference>
<keyword evidence="1" id="KW-0805">Transcription regulation</keyword>
<dbReference type="OrthoDB" id="3249at2"/>
<gene>
    <name evidence="7" type="ORF">BON30_11955</name>
</gene>
<dbReference type="STRING" id="83449.BON30_11955"/>
<evidence type="ECO:0000256" key="1">
    <source>
        <dbReference type="ARBA" id="ARBA00023015"/>
    </source>
</evidence>
<feature type="compositionally biased region" description="Pro residues" evidence="5">
    <location>
        <begin position="8"/>
        <end position="22"/>
    </location>
</feature>
<evidence type="ECO:0000256" key="2">
    <source>
        <dbReference type="ARBA" id="ARBA00023125"/>
    </source>
</evidence>
<dbReference type="PANTHER" id="PTHR30055">
    <property type="entry name" value="HTH-TYPE TRANSCRIPTIONAL REGULATOR RUTR"/>
    <property type="match status" value="1"/>
</dbReference>
<sequence length="237" mass="26915">MRRKSPNADPPVKTPPPRPGKPPAQGLRERIRREATHLIASRGFGAISVNDVAVAVGISKQALLYHYPSREALHAAVLDSLIEHSNRHLLLLLGAFTDKSAERLERVMEQLREFFDTEQDAARVFLREVLDADSPHMSVLMQGMEPWIRIAVDVLRQGQREGHVRPELDPEAAVGHVGLLLLTSFAMRRPSSGWPESDEAEWRERWLGEAGLIIKRYLFTEPRPAPARRKRPRRQTK</sequence>
<protein>
    <recommendedName>
        <fullName evidence="6">HTH tetR-type domain-containing protein</fullName>
    </recommendedName>
</protein>
<keyword evidence="8" id="KW-1185">Reference proteome</keyword>
<dbReference type="PROSITE" id="PS50977">
    <property type="entry name" value="HTH_TETR_2"/>
    <property type="match status" value="1"/>
</dbReference>
<evidence type="ECO:0000259" key="6">
    <source>
        <dbReference type="PROSITE" id="PS50977"/>
    </source>
</evidence>
<feature type="domain" description="HTH tetR-type" evidence="6">
    <location>
        <begin position="25"/>
        <end position="85"/>
    </location>
</feature>
<feature type="region of interest" description="Disordered" evidence="5">
    <location>
        <begin position="1"/>
        <end position="26"/>
    </location>
</feature>
<proteinExistence type="predicted"/>
<dbReference type="RefSeq" id="WP_071898223.1">
    <property type="nucleotide sequence ID" value="NZ_MPIN01000002.1"/>
</dbReference>
<dbReference type="Pfam" id="PF00440">
    <property type="entry name" value="TetR_N"/>
    <property type="match status" value="1"/>
</dbReference>
<dbReference type="Gene3D" id="1.10.357.10">
    <property type="entry name" value="Tetracycline Repressor, domain 2"/>
    <property type="match status" value="1"/>
</dbReference>
<dbReference type="GO" id="GO:0003700">
    <property type="term" value="F:DNA-binding transcription factor activity"/>
    <property type="evidence" value="ECO:0007669"/>
    <property type="project" value="TreeGrafter"/>
</dbReference>
<dbReference type="Proteomes" id="UP000182229">
    <property type="component" value="Unassembled WGS sequence"/>
</dbReference>
<evidence type="ECO:0000256" key="3">
    <source>
        <dbReference type="ARBA" id="ARBA00023163"/>
    </source>
</evidence>
<comment type="caution">
    <text evidence="7">The sequence shown here is derived from an EMBL/GenBank/DDBJ whole genome shotgun (WGS) entry which is preliminary data.</text>
</comment>
<evidence type="ECO:0000313" key="8">
    <source>
        <dbReference type="Proteomes" id="UP000182229"/>
    </source>
</evidence>
<evidence type="ECO:0000313" key="7">
    <source>
        <dbReference type="EMBL" id="OJH41557.1"/>
    </source>
</evidence>
<dbReference type="InterPro" id="IPR001647">
    <property type="entry name" value="HTH_TetR"/>
</dbReference>
<keyword evidence="2 4" id="KW-0238">DNA-binding</keyword>
<dbReference type="AlphaFoldDB" id="A0A1L9BH20"/>
<dbReference type="GO" id="GO:0000976">
    <property type="term" value="F:transcription cis-regulatory region binding"/>
    <property type="evidence" value="ECO:0007669"/>
    <property type="project" value="TreeGrafter"/>
</dbReference>
<organism evidence="7 8">
    <name type="scientific">Cystobacter ferrugineus</name>
    <dbReference type="NCBI Taxonomy" id="83449"/>
    <lineage>
        <taxon>Bacteria</taxon>
        <taxon>Pseudomonadati</taxon>
        <taxon>Myxococcota</taxon>
        <taxon>Myxococcia</taxon>
        <taxon>Myxococcales</taxon>
        <taxon>Cystobacterineae</taxon>
        <taxon>Archangiaceae</taxon>
        <taxon>Cystobacter</taxon>
    </lineage>
</organism>
<evidence type="ECO:0000256" key="5">
    <source>
        <dbReference type="SAM" id="MobiDB-lite"/>
    </source>
</evidence>
<dbReference type="SUPFAM" id="SSF46689">
    <property type="entry name" value="Homeodomain-like"/>
    <property type="match status" value="1"/>
</dbReference>
<reference evidence="8" key="1">
    <citation type="submission" date="2016-11" db="EMBL/GenBank/DDBJ databases">
        <authorList>
            <person name="Shukria A."/>
            <person name="Stevens D.C."/>
        </authorList>
    </citation>
    <scope>NUCLEOTIDE SEQUENCE [LARGE SCALE GENOMIC DNA]</scope>
    <source>
        <strain evidence="8">Cbfe23</strain>
    </source>
</reference>
<accession>A0A1L9BH20</accession>
<dbReference type="InterPro" id="IPR009057">
    <property type="entry name" value="Homeodomain-like_sf"/>
</dbReference>
<dbReference type="InterPro" id="IPR036271">
    <property type="entry name" value="Tet_transcr_reg_TetR-rel_C_sf"/>
</dbReference>
<dbReference type="EMBL" id="MPIN01000002">
    <property type="protein sequence ID" value="OJH41557.1"/>
    <property type="molecule type" value="Genomic_DNA"/>
</dbReference>
<keyword evidence="3" id="KW-0804">Transcription</keyword>
<dbReference type="SUPFAM" id="SSF48498">
    <property type="entry name" value="Tetracyclin repressor-like, C-terminal domain"/>
    <property type="match status" value="1"/>
</dbReference>
<name>A0A1L9BH20_9BACT</name>
<reference evidence="7 8" key="2">
    <citation type="submission" date="2016-12" db="EMBL/GenBank/DDBJ databases">
        <title>Draft Genome Sequence of Cystobacter ferrugineus Strain Cbfe23.</title>
        <authorList>
            <person name="Akbar S."/>
            <person name="Dowd S.E."/>
            <person name="Stevens D.C."/>
        </authorList>
    </citation>
    <scope>NUCLEOTIDE SEQUENCE [LARGE SCALE GENOMIC DNA]</scope>
    <source>
        <strain evidence="7 8">Cbfe23</strain>
    </source>
</reference>